<evidence type="ECO:0000313" key="1">
    <source>
        <dbReference type="EMBL" id="KKN68198.1"/>
    </source>
</evidence>
<name>A0A0F9VQX5_9ZZZZ</name>
<dbReference type="EMBL" id="LAZR01000456">
    <property type="protein sequence ID" value="KKN68198.1"/>
    <property type="molecule type" value="Genomic_DNA"/>
</dbReference>
<proteinExistence type="predicted"/>
<sequence>MQVKIKHCKQCKKQVKEYYWDFCKACAIKNGVLEEHEINELHKGIL</sequence>
<reference evidence="1" key="1">
    <citation type="journal article" date="2015" name="Nature">
        <title>Complex archaea that bridge the gap between prokaryotes and eukaryotes.</title>
        <authorList>
            <person name="Spang A."/>
            <person name="Saw J.H."/>
            <person name="Jorgensen S.L."/>
            <person name="Zaremba-Niedzwiedzka K."/>
            <person name="Martijn J."/>
            <person name="Lind A.E."/>
            <person name="van Eijk R."/>
            <person name="Schleper C."/>
            <person name="Guy L."/>
            <person name="Ettema T.J."/>
        </authorList>
    </citation>
    <scope>NUCLEOTIDE SEQUENCE</scope>
</reference>
<protein>
    <submittedName>
        <fullName evidence="1">Uncharacterized protein</fullName>
    </submittedName>
</protein>
<gene>
    <name evidence="1" type="ORF">LCGC14_0454230</name>
</gene>
<dbReference type="AlphaFoldDB" id="A0A0F9VQX5"/>
<accession>A0A0F9VQX5</accession>
<organism evidence="1">
    <name type="scientific">marine sediment metagenome</name>
    <dbReference type="NCBI Taxonomy" id="412755"/>
    <lineage>
        <taxon>unclassified sequences</taxon>
        <taxon>metagenomes</taxon>
        <taxon>ecological metagenomes</taxon>
    </lineage>
</organism>
<comment type="caution">
    <text evidence="1">The sequence shown here is derived from an EMBL/GenBank/DDBJ whole genome shotgun (WGS) entry which is preliminary data.</text>
</comment>